<proteinExistence type="predicted"/>
<dbReference type="GO" id="GO:0005739">
    <property type="term" value="C:mitochondrion"/>
    <property type="evidence" value="ECO:0007669"/>
    <property type="project" value="TreeGrafter"/>
</dbReference>
<evidence type="ECO:0000259" key="1">
    <source>
        <dbReference type="Pfam" id="PF03109"/>
    </source>
</evidence>
<dbReference type="Proteomes" id="UP000019763">
    <property type="component" value="Unassembled WGS sequence"/>
</dbReference>
<keyword evidence="3" id="KW-1185">Reference proteome</keyword>
<dbReference type="InterPro" id="IPR052402">
    <property type="entry name" value="ADCK_kinase"/>
</dbReference>
<gene>
    <name evidence="2" type="ORF">GNI_055420</name>
</gene>
<dbReference type="RefSeq" id="XP_011129927.1">
    <property type="nucleotide sequence ID" value="XM_011131625.1"/>
</dbReference>
<dbReference type="eggNOG" id="KOG1236">
    <property type="taxonomic scope" value="Eukaryota"/>
</dbReference>
<protein>
    <recommendedName>
        <fullName evidence="1">ABC1 atypical kinase-like domain-containing protein</fullName>
    </recommendedName>
</protein>
<dbReference type="Pfam" id="PF03109">
    <property type="entry name" value="ABC1"/>
    <property type="match status" value="1"/>
</dbReference>
<comment type="caution">
    <text evidence="2">The sequence shown here is derived from an EMBL/GenBank/DDBJ whole genome shotgun (WGS) entry which is preliminary data.</text>
</comment>
<evidence type="ECO:0000313" key="3">
    <source>
        <dbReference type="Proteomes" id="UP000019763"/>
    </source>
</evidence>
<dbReference type="OrthoDB" id="427480at2759"/>
<dbReference type="AlphaFoldDB" id="A0A023B8X5"/>
<evidence type="ECO:0000313" key="2">
    <source>
        <dbReference type="EMBL" id="EZG70507.1"/>
    </source>
</evidence>
<name>A0A023B8X5_GRENI</name>
<dbReference type="EMBL" id="AFNH02000421">
    <property type="protein sequence ID" value="EZG70507.1"/>
    <property type="molecule type" value="Genomic_DNA"/>
</dbReference>
<reference evidence="2" key="1">
    <citation type="submission" date="2013-12" db="EMBL/GenBank/DDBJ databases">
        <authorList>
            <person name="Omoto C.K."/>
            <person name="Sibley D."/>
            <person name="Venepally P."/>
            <person name="Hadjithomas M."/>
            <person name="Karamycheva S."/>
            <person name="Brunk B."/>
            <person name="Roos D."/>
            <person name="Caler E."/>
            <person name="Lorenzi H."/>
        </authorList>
    </citation>
    <scope>NUCLEOTIDE SEQUENCE</scope>
</reference>
<dbReference type="PANTHER" id="PTHR45890:SF1">
    <property type="entry name" value="AARF DOMAIN CONTAINING KINASE 2"/>
    <property type="match status" value="1"/>
</dbReference>
<dbReference type="InterPro" id="IPR004147">
    <property type="entry name" value="ABC1_dom"/>
</dbReference>
<sequence length="268" mass="30167">MLLWDNYVHCDLHPGNLLVRVRRQWMTRRPLFDLVLLDAGLTSSLTERDRLNFIQLFRALTFGEGYEAGRLLVERALKQDCKDPHAFCTEVADVVSRLVGPRIKPFEVMLDTGNFLQSYSPFGHRLGKKLLTEAFVNKTGSNKTLANKTLANKTLANKVFANKVFASIFRSRLGSKLGSKLVLPNRQLRSRFKLHDMNAGRALREILSVCVRHRVQLEPQFLGVVLALGIVEGIGNQLDPELDLLAVSRPFLHVIAKDALWKKDPGGG</sequence>
<feature type="domain" description="ABC1 atypical kinase-like" evidence="1">
    <location>
        <begin position="2"/>
        <end position="61"/>
    </location>
</feature>
<organism evidence="2 3">
    <name type="scientific">Gregarina niphandrodes</name>
    <name type="common">Septate eugregarine</name>
    <dbReference type="NCBI Taxonomy" id="110365"/>
    <lineage>
        <taxon>Eukaryota</taxon>
        <taxon>Sar</taxon>
        <taxon>Alveolata</taxon>
        <taxon>Apicomplexa</taxon>
        <taxon>Conoidasida</taxon>
        <taxon>Gregarinasina</taxon>
        <taxon>Eugregarinorida</taxon>
        <taxon>Gregarinidae</taxon>
        <taxon>Gregarina</taxon>
    </lineage>
</organism>
<dbReference type="VEuPathDB" id="CryptoDB:GNI_055420"/>
<accession>A0A023B8X5</accession>
<dbReference type="PANTHER" id="PTHR45890">
    <property type="entry name" value="AARF DOMAIN CONTAINING KINASE 2 (PREDICTED)"/>
    <property type="match status" value="1"/>
</dbReference>
<dbReference type="GeneID" id="22912049"/>